<dbReference type="Proteomes" id="UP000652354">
    <property type="component" value="Unassembled WGS sequence"/>
</dbReference>
<dbReference type="RefSeq" id="WP_239066570.1">
    <property type="nucleotide sequence ID" value="NZ_BONR01000002.1"/>
</dbReference>
<gene>
    <name evidence="3" type="ORF">Dac01nite_11000</name>
</gene>
<dbReference type="PANTHER" id="PTHR46333:SF2">
    <property type="entry name" value="CYTOKINESIS PROTEIN 3"/>
    <property type="match status" value="1"/>
</dbReference>
<dbReference type="AlphaFoldDB" id="A0A919Q4X3"/>
<sequence length="397" mass="41917">MFYPDGGAGESAAAPAPAPAPLPQAGWMPDPSSPTYERYWDGQRWTTHTRPRTAVAAPVTAPAPGPAWSPHTPTSHGPSFSAPAYPATVPPRRSRASRALGLLVPVAVAAGIASMVSGGWGSTPERVQFTVVEDATAAPIAPDTPYGTYSSTPMAVALEPLLVTQAPAIDVTQWAHEHGTDAILAAVGEAAIQSPYVYVDLWTVRELAGTFTLQPNYVYDDEEAERRRSETRQAAADALVAAGVAGAASDAEKASLIHHYIVTAATYDTQASDALEVGRALPIVQQSQEAYGILVEGSAVCTGYAMAFTAMAELAGLDAVTVTGTDSTSELSAGHAWNKVLVDGRWVLVDTTWDDPDQGPRDISTEYLLVKDGDPLLSTRVADEDWMMPESRREFGA</sequence>
<dbReference type="PANTHER" id="PTHR46333">
    <property type="entry name" value="CYTOKINESIS PROTEIN 3"/>
    <property type="match status" value="1"/>
</dbReference>
<proteinExistence type="predicted"/>
<dbReference type="Pfam" id="PF10708">
    <property type="entry name" value="DUF2510"/>
    <property type="match status" value="1"/>
</dbReference>
<dbReference type="InterPro" id="IPR018929">
    <property type="entry name" value="DUF2510"/>
</dbReference>
<dbReference type="InterPro" id="IPR038765">
    <property type="entry name" value="Papain-like_cys_pep_sf"/>
</dbReference>
<dbReference type="InterPro" id="IPR052557">
    <property type="entry name" value="CAP/Cytokinesis_protein"/>
</dbReference>
<evidence type="ECO:0000313" key="3">
    <source>
        <dbReference type="EMBL" id="GIG54348.1"/>
    </source>
</evidence>
<dbReference type="SUPFAM" id="SSF54001">
    <property type="entry name" value="Cysteine proteinases"/>
    <property type="match status" value="1"/>
</dbReference>
<dbReference type="InterPro" id="IPR002931">
    <property type="entry name" value="Transglutaminase-like"/>
</dbReference>
<feature type="region of interest" description="Disordered" evidence="1">
    <location>
        <begin position="58"/>
        <end position="89"/>
    </location>
</feature>
<name>A0A919Q4X3_9MICO</name>
<reference evidence="3" key="1">
    <citation type="submission" date="2021-01" db="EMBL/GenBank/DDBJ databases">
        <title>Whole genome shotgun sequence of Demequina activiva NBRC 110675.</title>
        <authorList>
            <person name="Komaki H."/>
            <person name="Tamura T."/>
        </authorList>
    </citation>
    <scope>NUCLEOTIDE SEQUENCE</scope>
    <source>
        <strain evidence="3">NBRC 110675</strain>
    </source>
</reference>
<feature type="region of interest" description="Disordered" evidence="1">
    <location>
        <begin position="1"/>
        <end position="36"/>
    </location>
</feature>
<dbReference type="EMBL" id="BONR01000002">
    <property type="protein sequence ID" value="GIG54348.1"/>
    <property type="molecule type" value="Genomic_DNA"/>
</dbReference>
<feature type="domain" description="Transglutaminase-like" evidence="2">
    <location>
        <begin position="293"/>
        <end position="353"/>
    </location>
</feature>
<dbReference type="Pfam" id="PF01841">
    <property type="entry name" value="Transglut_core"/>
    <property type="match status" value="1"/>
</dbReference>
<organism evidence="3 4">
    <name type="scientific">Demequina activiva</name>
    <dbReference type="NCBI Taxonomy" id="1582364"/>
    <lineage>
        <taxon>Bacteria</taxon>
        <taxon>Bacillati</taxon>
        <taxon>Actinomycetota</taxon>
        <taxon>Actinomycetes</taxon>
        <taxon>Micrococcales</taxon>
        <taxon>Demequinaceae</taxon>
        <taxon>Demequina</taxon>
    </lineage>
</organism>
<protein>
    <recommendedName>
        <fullName evidence="2">Transglutaminase-like domain-containing protein</fullName>
    </recommendedName>
</protein>
<evidence type="ECO:0000259" key="2">
    <source>
        <dbReference type="SMART" id="SM00460"/>
    </source>
</evidence>
<dbReference type="Gene3D" id="3.10.620.30">
    <property type="match status" value="1"/>
</dbReference>
<evidence type="ECO:0000313" key="4">
    <source>
        <dbReference type="Proteomes" id="UP000652354"/>
    </source>
</evidence>
<evidence type="ECO:0000256" key="1">
    <source>
        <dbReference type="SAM" id="MobiDB-lite"/>
    </source>
</evidence>
<accession>A0A919Q4X3</accession>
<keyword evidence="4" id="KW-1185">Reference proteome</keyword>
<dbReference type="SMART" id="SM00460">
    <property type="entry name" value="TGc"/>
    <property type="match status" value="1"/>
</dbReference>
<dbReference type="GO" id="GO:0005737">
    <property type="term" value="C:cytoplasm"/>
    <property type="evidence" value="ECO:0007669"/>
    <property type="project" value="TreeGrafter"/>
</dbReference>
<comment type="caution">
    <text evidence="3">The sequence shown here is derived from an EMBL/GenBank/DDBJ whole genome shotgun (WGS) entry which is preliminary data.</text>
</comment>